<gene>
    <name evidence="7" type="primary">PHO84</name>
    <name evidence="7" type="ORF">IMSHALPRED_005261</name>
</gene>
<evidence type="ECO:0000256" key="5">
    <source>
        <dbReference type="SAM" id="Phobius"/>
    </source>
</evidence>
<dbReference type="Pfam" id="PF00083">
    <property type="entry name" value="Sugar_tr"/>
    <property type="match status" value="1"/>
</dbReference>
<keyword evidence="8" id="KW-1185">Reference proteome</keyword>
<dbReference type="Gene3D" id="1.20.1250.20">
    <property type="entry name" value="MFS general substrate transporter like domains"/>
    <property type="match status" value="2"/>
</dbReference>
<evidence type="ECO:0000256" key="2">
    <source>
        <dbReference type="ARBA" id="ARBA00022692"/>
    </source>
</evidence>
<organism evidence="7 8">
    <name type="scientific">Imshaugia aleurites</name>
    <dbReference type="NCBI Taxonomy" id="172621"/>
    <lineage>
        <taxon>Eukaryota</taxon>
        <taxon>Fungi</taxon>
        <taxon>Dikarya</taxon>
        <taxon>Ascomycota</taxon>
        <taxon>Pezizomycotina</taxon>
        <taxon>Lecanoromycetes</taxon>
        <taxon>OSLEUM clade</taxon>
        <taxon>Lecanoromycetidae</taxon>
        <taxon>Lecanorales</taxon>
        <taxon>Lecanorineae</taxon>
        <taxon>Parmeliaceae</taxon>
        <taxon>Imshaugia</taxon>
    </lineage>
</organism>
<evidence type="ECO:0000313" key="7">
    <source>
        <dbReference type="EMBL" id="CAF9921735.1"/>
    </source>
</evidence>
<evidence type="ECO:0000313" key="8">
    <source>
        <dbReference type="Proteomes" id="UP000664534"/>
    </source>
</evidence>
<dbReference type="InterPro" id="IPR005829">
    <property type="entry name" value="Sugar_transporter_CS"/>
</dbReference>
<dbReference type="PROSITE" id="PS00216">
    <property type="entry name" value="SUGAR_TRANSPORT_1"/>
    <property type="match status" value="1"/>
</dbReference>
<feature type="transmembrane region" description="Helical" evidence="5">
    <location>
        <begin position="88"/>
        <end position="109"/>
    </location>
</feature>
<evidence type="ECO:0000259" key="6">
    <source>
        <dbReference type="PROSITE" id="PS50850"/>
    </source>
</evidence>
<feature type="transmembrane region" description="Helical" evidence="5">
    <location>
        <begin position="414"/>
        <end position="432"/>
    </location>
</feature>
<keyword evidence="3 5" id="KW-1133">Transmembrane helix</keyword>
<dbReference type="InterPro" id="IPR005828">
    <property type="entry name" value="MFS_sugar_transport-like"/>
</dbReference>
<dbReference type="PANTHER" id="PTHR24064">
    <property type="entry name" value="SOLUTE CARRIER FAMILY 22 MEMBER"/>
    <property type="match status" value="1"/>
</dbReference>
<evidence type="ECO:0000256" key="4">
    <source>
        <dbReference type="ARBA" id="ARBA00023136"/>
    </source>
</evidence>
<keyword evidence="4 5" id="KW-0472">Membrane</keyword>
<dbReference type="PROSITE" id="PS00217">
    <property type="entry name" value="SUGAR_TRANSPORT_2"/>
    <property type="match status" value="1"/>
</dbReference>
<dbReference type="GO" id="GO:0022857">
    <property type="term" value="F:transmembrane transporter activity"/>
    <property type="evidence" value="ECO:0007669"/>
    <property type="project" value="InterPro"/>
</dbReference>
<feature type="transmembrane region" description="Helical" evidence="5">
    <location>
        <begin position="198"/>
        <end position="218"/>
    </location>
</feature>
<reference evidence="7" key="1">
    <citation type="submission" date="2021-03" db="EMBL/GenBank/DDBJ databases">
        <authorList>
            <person name="Tagirdzhanova G."/>
        </authorList>
    </citation>
    <scope>NUCLEOTIDE SEQUENCE</scope>
</reference>
<proteinExistence type="predicted"/>
<accession>A0A8H3FDQ2</accession>
<evidence type="ECO:0000256" key="3">
    <source>
        <dbReference type="ARBA" id="ARBA00022989"/>
    </source>
</evidence>
<feature type="transmembrane region" description="Helical" evidence="5">
    <location>
        <begin position="230"/>
        <end position="249"/>
    </location>
</feature>
<feature type="transmembrane region" description="Helical" evidence="5">
    <location>
        <begin position="471"/>
        <end position="493"/>
    </location>
</feature>
<feature type="transmembrane region" description="Helical" evidence="5">
    <location>
        <begin position="505"/>
        <end position="524"/>
    </location>
</feature>
<dbReference type="OrthoDB" id="433512at2759"/>
<sequence>MKWEEEGYTRKDEHGNIISIEDYEDSQNVTGISRVMTKGDFKLYAICGVGFFLDSYDLFIINLVTPIWTYEYWGGLAKPPVKTPTYPLLLRGAVNAAANIGNIIGQLSFGFLGDAFGRKFVYGKEMIIMIVGVILVISLPNHLKGPTRNKFWYLFGMRVLMGIGIGGDYPMSASIVAERSSLRNRGRMLGWIFSNQGWGTLAGSIVTLIVLGCFSKALKHGEYSQLDAVWRIQIGVALVPAFATLYQRLTMPESKKYLQSGELSMLKTSSLSSSATTMEYTGKSAQMHSTDVDSNELSSQDRNASIVEAHVAPPTRDVQMKTFMIYFSEWKHLKQLIGTASCWFFVDVAFYGLNLNQSVLLTAIGFSKGRTEYDTLLKNAYGNLIIAAAGYVPGYFLTIFFIEILGRRWIQIQGFLVCALMFGIIAGDYAHLGTAGKFVCFTIAQMFFNFGPNATTFIVPGELYPSRVRGFAHGVSAATGKLGAILSGVLFNYLSSPGKLGVANVLWIFFACNVAGAISTFFLVPETKGVDADALDFKECQEKVARGHAM</sequence>
<dbReference type="PROSITE" id="PS50850">
    <property type="entry name" value="MFS"/>
    <property type="match status" value="1"/>
</dbReference>
<feature type="transmembrane region" description="Helical" evidence="5">
    <location>
        <begin position="380"/>
        <end position="402"/>
    </location>
</feature>
<dbReference type="Proteomes" id="UP000664534">
    <property type="component" value="Unassembled WGS sequence"/>
</dbReference>
<feature type="transmembrane region" description="Helical" evidence="5">
    <location>
        <begin position="151"/>
        <end position="177"/>
    </location>
</feature>
<name>A0A8H3FDQ2_9LECA</name>
<comment type="caution">
    <text evidence="7">The sequence shown here is derived from an EMBL/GenBank/DDBJ whole genome shotgun (WGS) entry which is preliminary data.</text>
</comment>
<feature type="transmembrane region" description="Helical" evidence="5">
    <location>
        <begin position="121"/>
        <end position="139"/>
    </location>
</feature>
<keyword evidence="2 5" id="KW-0812">Transmembrane</keyword>
<comment type="subcellular location">
    <subcellularLocation>
        <location evidence="1">Membrane</location>
        <topology evidence="1">Multi-pass membrane protein</topology>
    </subcellularLocation>
</comment>
<dbReference type="AlphaFoldDB" id="A0A8H3FDQ2"/>
<dbReference type="CDD" id="cd17364">
    <property type="entry name" value="MFS_PhT"/>
    <property type="match status" value="1"/>
</dbReference>
<feature type="domain" description="Major facilitator superfamily (MFS) profile" evidence="6">
    <location>
        <begin position="43"/>
        <end position="528"/>
    </location>
</feature>
<dbReference type="EMBL" id="CAJPDT010000028">
    <property type="protein sequence ID" value="CAF9921735.1"/>
    <property type="molecule type" value="Genomic_DNA"/>
</dbReference>
<dbReference type="GO" id="GO:0016020">
    <property type="term" value="C:membrane"/>
    <property type="evidence" value="ECO:0007669"/>
    <property type="project" value="UniProtKB-SubCell"/>
</dbReference>
<dbReference type="SUPFAM" id="SSF103473">
    <property type="entry name" value="MFS general substrate transporter"/>
    <property type="match status" value="1"/>
</dbReference>
<dbReference type="InterPro" id="IPR036259">
    <property type="entry name" value="MFS_trans_sf"/>
</dbReference>
<protein>
    <submittedName>
        <fullName evidence="7">Inorganic phosphate transporter pho84</fullName>
    </submittedName>
</protein>
<dbReference type="InterPro" id="IPR020846">
    <property type="entry name" value="MFS_dom"/>
</dbReference>
<feature type="transmembrane region" description="Helical" evidence="5">
    <location>
        <begin position="43"/>
        <end position="68"/>
    </location>
</feature>
<evidence type="ECO:0000256" key="1">
    <source>
        <dbReference type="ARBA" id="ARBA00004141"/>
    </source>
</evidence>
<feature type="transmembrane region" description="Helical" evidence="5">
    <location>
        <begin position="438"/>
        <end position="459"/>
    </location>
</feature>